<feature type="repeat" description="TPR" evidence="4">
    <location>
        <begin position="256"/>
        <end position="289"/>
    </location>
</feature>
<dbReference type="InterPro" id="IPR002088">
    <property type="entry name" value="Prenyl_trans_a"/>
</dbReference>
<dbReference type="PROSITE" id="PS50005">
    <property type="entry name" value="TPR"/>
    <property type="match status" value="5"/>
</dbReference>
<dbReference type="Pfam" id="PF13414">
    <property type="entry name" value="TPR_11"/>
    <property type="match status" value="1"/>
</dbReference>
<dbReference type="Gene3D" id="1.25.10.10">
    <property type="entry name" value="Leucine-rich Repeat Variant"/>
    <property type="match status" value="3"/>
</dbReference>
<gene>
    <name evidence="5" type="ORF">F6J89_22375</name>
</gene>
<accession>A0A6B3NF95</accession>
<dbReference type="PROSITE" id="PS50293">
    <property type="entry name" value="TPR_REGION"/>
    <property type="match status" value="1"/>
</dbReference>
<dbReference type="InterPro" id="IPR021133">
    <property type="entry name" value="HEAT_type_2"/>
</dbReference>
<dbReference type="SMART" id="SM00567">
    <property type="entry name" value="EZ_HEAT"/>
    <property type="match status" value="5"/>
</dbReference>
<dbReference type="InterPro" id="IPR004155">
    <property type="entry name" value="PBS_lyase_HEAT"/>
</dbReference>
<feature type="repeat" description="TPR" evidence="4">
    <location>
        <begin position="358"/>
        <end position="391"/>
    </location>
</feature>
<keyword evidence="4" id="KW-0802">TPR repeat</keyword>
<dbReference type="GO" id="GO:0008318">
    <property type="term" value="F:protein prenyltransferase activity"/>
    <property type="evidence" value="ECO:0007669"/>
    <property type="project" value="InterPro"/>
</dbReference>
<evidence type="ECO:0000256" key="3">
    <source>
        <dbReference type="ARBA" id="ARBA00045876"/>
    </source>
</evidence>
<dbReference type="GO" id="GO:0016491">
    <property type="term" value="F:oxidoreductase activity"/>
    <property type="evidence" value="ECO:0007669"/>
    <property type="project" value="TreeGrafter"/>
</dbReference>
<dbReference type="SUPFAM" id="SSF48439">
    <property type="entry name" value="Protein prenylyltransferase"/>
    <property type="match status" value="1"/>
</dbReference>
<dbReference type="SUPFAM" id="SSF48371">
    <property type="entry name" value="ARM repeat"/>
    <property type="match status" value="1"/>
</dbReference>
<dbReference type="Pfam" id="PF13432">
    <property type="entry name" value="TPR_16"/>
    <property type="match status" value="1"/>
</dbReference>
<comment type="function">
    <text evidence="3">Catalyzes the hydroxylation of the N(6)-(4-aminobutyl)-L-lysine intermediate produced by deoxyhypusine synthase/DHPS on a critical lysine of the eukaryotic translation initiation factor 5A/eIF-5A. This is the second step of the post-translational modification of that lysine into an unusual amino acid residue named hypusine. Hypusination is unique to mature eIF-5A factor and is essential for its function.</text>
</comment>
<dbReference type="PANTHER" id="PTHR12697">
    <property type="entry name" value="PBS LYASE HEAT-LIKE PROTEIN"/>
    <property type="match status" value="1"/>
</dbReference>
<name>A0A6B3NF95_9CYAN</name>
<evidence type="ECO:0000313" key="5">
    <source>
        <dbReference type="EMBL" id="NER30293.1"/>
    </source>
</evidence>
<dbReference type="PANTHER" id="PTHR12697:SF5">
    <property type="entry name" value="DEOXYHYPUSINE HYDROXYLASE"/>
    <property type="match status" value="1"/>
</dbReference>
<dbReference type="SMART" id="SM00028">
    <property type="entry name" value="TPR"/>
    <property type="match status" value="5"/>
</dbReference>
<dbReference type="InterPro" id="IPR019734">
    <property type="entry name" value="TPR_rpt"/>
</dbReference>
<dbReference type="PROSITE" id="PS50077">
    <property type="entry name" value="HEAT_REPEAT"/>
    <property type="match status" value="1"/>
</dbReference>
<protein>
    <submittedName>
        <fullName evidence="5">Tetratricopeptide repeat protein</fullName>
    </submittedName>
</protein>
<organism evidence="5">
    <name type="scientific">Symploca sp. SIO1C4</name>
    <dbReference type="NCBI Taxonomy" id="2607765"/>
    <lineage>
        <taxon>Bacteria</taxon>
        <taxon>Bacillati</taxon>
        <taxon>Cyanobacteriota</taxon>
        <taxon>Cyanophyceae</taxon>
        <taxon>Coleofasciculales</taxon>
        <taxon>Coleofasciculaceae</taxon>
        <taxon>Symploca</taxon>
    </lineage>
</organism>
<dbReference type="GO" id="GO:0030089">
    <property type="term" value="C:phycobilisome"/>
    <property type="evidence" value="ECO:0007669"/>
    <property type="project" value="UniProtKB-KW"/>
</dbReference>
<dbReference type="InterPro" id="IPR016024">
    <property type="entry name" value="ARM-type_fold"/>
</dbReference>
<reference evidence="5" key="1">
    <citation type="submission" date="2019-11" db="EMBL/GenBank/DDBJ databases">
        <title>Genomic insights into an expanded diversity of filamentous marine cyanobacteria reveals the extraordinary biosynthetic potential of Moorea and Okeania.</title>
        <authorList>
            <person name="Ferreira Leao T."/>
            <person name="Wang M."/>
            <person name="Moss N."/>
            <person name="Da Silva R."/>
            <person name="Sanders J."/>
            <person name="Nurk S."/>
            <person name="Gurevich A."/>
            <person name="Humphrey G."/>
            <person name="Reher R."/>
            <person name="Zhu Q."/>
            <person name="Belda-Ferre P."/>
            <person name="Glukhov E."/>
            <person name="Rex R."/>
            <person name="Dorrestein P.C."/>
            <person name="Knight R."/>
            <person name="Pevzner P."/>
            <person name="Gerwick W.H."/>
            <person name="Gerwick L."/>
        </authorList>
    </citation>
    <scope>NUCLEOTIDE SEQUENCE</scope>
    <source>
        <strain evidence="5">SIO1C4</strain>
    </source>
</reference>
<evidence type="ECO:0000256" key="4">
    <source>
        <dbReference type="PROSITE-ProRule" id="PRU00339"/>
    </source>
</evidence>
<feature type="repeat" description="TPR" evidence="4">
    <location>
        <begin position="324"/>
        <end position="357"/>
    </location>
</feature>
<dbReference type="Pfam" id="PF01239">
    <property type="entry name" value="PPTA"/>
    <property type="match status" value="1"/>
</dbReference>
<feature type="repeat" description="TPR" evidence="4">
    <location>
        <begin position="290"/>
        <end position="323"/>
    </location>
</feature>
<evidence type="ECO:0000256" key="2">
    <source>
        <dbReference type="ARBA" id="ARBA00022738"/>
    </source>
</evidence>
<evidence type="ECO:0000256" key="1">
    <source>
        <dbReference type="ARBA" id="ARBA00022549"/>
    </source>
</evidence>
<proteinExistence type="predicted"/>
<keyword evidence="1" id="KW-0042">Antenna complex</keyword>
<sequence length="773" mass="88209">MKPTLIKGEKNLVPDPEDEYQALVRSLKWTDGFRLLFVHCSPAQGEQVITRIKEDILQKTIEVLSLDKPLDNLYECIDKLQKQRQINILFITGIEKSLIKYIKPGVRGQGDYYNEDSVPRILGNLNLQRERFRDNFKICLVFILPLFALKFFIRRAPDFFDWHSSLFELPPEPEFVEQESSRLLREGSYQEYLNLPQEQQRQKIWEIQDLLDQTNLESNSRADLLLEQAKLLNAAKEYELAISNYEQVLKIKPESYKVWYFRGISLENLDQYEEAVDSYDIAIKIQPVYHRSWSHRGDALNELGCYEEAVNSYDKSLELQPDHHYAWHHRGIALKNLGRYEKAVKSYKKALKIRANEPQILYHLGNALSELGRFQDAIASYSQALEIKPDFHQAWIALGKLRDSNALKPLIKILQENSDADLRYEAIEALGKLKNQDAYQALLKALQDENADICAVAIRTLGRYGDVSIAPQLVELLNHEDRYVREHTALELGKLAKIEQSRELVLPIAIDHLIRIRRNDPIRDVREAVQQVLETISCLQGEDQEIWKARLALKAGESVRVKQLFKAQQHGDLDQEEAVEQLIDLLTDKSENPDERAAAALALGEIREIAAHRAIPCLIEALNDQDRFVREDAAKALGQLHAQEAIDALNIANREDVISNVRTAAEDALYKIYENANADQVKEKAGCYLQFAGRIPLVKSQELAKDSISTLLSKLINSDNAYERFRAAETLGEILKDSGNKVDVEVVDSLIEALDDQSLYVGAAAADALGQIH</sequence>
<dbReference type="Pfam" id="PF13646">
    <property type="entry name" value="HEAT_2"/>
    <property type="match status" value="3"/>
</dbReference>
<dbReference type="EMBL" id="JAAHFQ010000523">
    <property type="protein sequence ID" value="NER30293.1"/>
    <property type="molecule type" value="Genomic_DNA"/>
</dbReference>
<dbReference type="InterPro" id="IPR011990">
    <property type="entry name" value="TPR-like_helical_dom_sf"/>
</dbReference>
<feature type="repeat" description="TPR" evidence="4">
    <location>
        <begin position="222"/>
        <end position="255"/>
    </location>
</feature>
<keyword evidence="2" id="KW-0605">Phycobilisome</keyword>
<dbReference type="AlphaFoldDB" id="A0A6B3NF95"/>
<dbReference type="InterPro" id="IPR011989">
    <property type="entry name" value="ARM-like"/>
</dbReference>
<dbReference type="Gene3D" id="1.25.40.10">
    <property type="entry name" value="Tetratricopeptide repeat domain"/>
    <property type="match status" value="3"/>
</dbReference>
<comment type="caution">
    <text evidence="5">The sequence shown here is derived from an EMBL/GenBank/DDBJ whole genome shotgun (WGS) entry which is preliminary data.</text>
</comment>